<protein>
    <submittedName>
        <fullName evidence="2">Uncharacterized protein</fullName>
    </submittedName>
</protein>
<keyword evidence="1" id="KW-1133">Transmembrane helix</keyword>
<feature type="transmembrane region" description="Helical" evidence="1">
    <location>
        <begin position="31"/>
        <end position="49"/>
    </location>
</feature>
<gene>
    <name evidence="2" type="ORF">FYC77_00225</name>
</gene>
<keyword evidence="1" id="KW-0812">Transmembrane</keyword>
<organism evidence="2 3">
    <name type="scientific">Natrialba swarupiae</name>
    <dbReference type="NCBI Taxonomy" id="2448032"/>
    <lineage>
        <taxon>Archaea</taxon>
        <taxon>Methanobacteriati</taxon>
        <taxon>Methanobacteriota</taxon>
        <taxon>Stenosarchaea group</taxon>
        <taxon>Halobacteria</taxon>
        <taxon>Halobacteriales</taxon>
        <taxon>Natrialbaceae</taxon>
        <taxon>Natrialba</taxon>
    </lineage>
</organism>
<feature type="transmembrane region" description="Helical" evidence="1">
    <location>
        <begin position="55"/>
        <end position="72"/>
    </location>
</feature>
<evidence type="ECO:0000313" key="2">
    <source>
        <dbReference type="EMBL" id="TYT63690.1"/>
    </source>
</evidence>
<keyword evidence="3" id="KW-1185">Reference proteome</keyword>
<evidence type="ECO:0000256" key="1">
    <source>
        <dbReference type="SAM" id="Phobius"/>
    </source>
</evidence>
<dbReference type="AlphaFoldDB" id="A0A5D5AVU1"/>
<reference evidence="2 3" key="1">
    <citation type="submission" date="2019-08" db="EMBL/GenBank/DDBJ databases">
        <title>Archaea genome.</title>
        <authorList>
            <person name="Kajale S."/>
            <person name="Shouche Y."/>
            <person name="Deshpande N."/>
            <person name="Sharma A."/>
        </authorList>
    </citation>
    <scope>NUCLEOTIDE SEQUENCE [LARGE SCALE GENOMIC DNA]</scope>
    <source>
        <strain evidence="2 3">ESP3B_9</strain>
    </source>
</reference>
<accession>A0A5D5AVU1</accession>
<name>A0A5D5AVU1_9EURY</name>
<keyword evidence="1" id="KW-0472">Membrane</keyword>
<proteinExistence type="predicted"/>
<dbReference type="Proteomes" id="UP000324104">
    <property type="component" value="Unassembled WGS sequence"/>
</dbReference>
<evidence type="ECO:0000313" key="3">
    <source>
        <dbReference type="Proteomes" id="UP000324104"/>
    </source>
</evidence>
<dbReference type="RefSeq" id="WP_149079497.1">
    <property type="nucleotide sequence ID" value="NZ_VTAW01000001.1"/>
</dbReference>
<comment type="caution">
    <text evidence="2">The sequence shown here is derived from an EMBL/GenBank/DDBJ whole genome shotgun (WGS) entry which is preliminary data.</text>
</comment>
<dbReference type="EMBL" id="VTAW01000001">
    <property type="protein sequence ID" value="TYT63690.1"/>
    <property type="molecule type" value="Genomic_DNA"/>
</dbReference>
<sequence>MKPVYYCRRCGEEISRHAEECPHCRYNPQSIAWRFGVGALIFGTALALVSPPVGLFGVFVGILAVGGSYLLSPAG</sequence>